<feature type="compositionally biased region" description="Basic and acidic residues" evidence="11">
    <location>
        <begin position="733"/>
        <end position="763"/>
    </location>
</feature>
<dbReference type="PRINTS" id="PR00248">
    <property type="entry name" value="GPCRMGR"/>
</dbReference>
<proteinExistence type="predicted"/>
<keyword evidence="6" id="KW-0297">G-protein coupled receptor</keyword>
<feature type="transmembrane region" description="Helical" evidence="12">
    <location>
        <begin position="528"/>
        <end position="548"/>
    </location>
</feature>
<dbReference type="PANTHER" id="PTHR24061">
    <property type="entry name" value="CALCIUM-SENSING RECEPTOR-RELATED"/>
    <property type="match status" value="1"/>
</dbReference>
<evidence type="ECO:0000256" key="11">
    <source>
        <dbReference type="SAM" id="MobiDB-lite"/>
    </source>
</evidence>
<keyword evidence="16" id="KW-1185">Reference proteome</keyword>
<evidence type="ECO:0000256" key="2">
    <source>
        <dbReference type="ARBA" id="ARBA00022475"/>
    </source>
</evidence>
<feature type="signal peptide" evidence="13">
    <location>
        <begin position="1"/>
        <end position="19"/>
    </location>
</feature>
<evidence type="ECO:0000256" key="4">
    <source>
        <dbReference type="ARBA" id="ARBA00022729"/>
    </source>
</evidence>
<evidence type="ECO:0000313" key="16">
    <source>
        <dbReference type="Proteomes" id="UP000694388"/>
    </source>
</evidence>
<feature type="chain" id="PRO_5034860175" description="G-protein coupled receptors family 3 profile domain-containing protein" evidence="13">
    <location>
        <begin position="20"/>
        <end position="777"/>
    </location>
</feature>
<keyword evidence="5 12" id="KW-1133">Transmembrane helix</keyword>
<dbReference type="InterPro" id="IPR000337">
    <property type="entry name" value="GPCR_3"/>
</dbReference>
<dbReference type="Proteomes" id="UP000694388">
    <property type="component" value="Unplaced"/>
</dbReference>
<dbReference type="InterPro" id="IPR011500">
    <property type="entry name" value="GPCR_3_9-Cys_dom"/>
</dbReference>
<name>A0A8C4PWS8_EPTBU</name>
<dbReference type="InterPro" id="IPR028082">
    <property type="entry name" value="Peripla_BP_I"/>
</dbReference>
<keyword evidence="8" id="KW-0675">Receptor</keyword>
<reference evidence="15" key="1">
    <citation type="submission" date="2025-08" db="UniProtKB">
        <authorList>
            <consortium name="Ensembl"/>
        </authorList>
    </citation>
    <scope>IDENTIFICATION</scope>
</reference>
<dbReference type="InterPro" id="IPR038550">
    <property type="entry name" value="GPCR_3_9-Cys_sf"/>
</dbReference>
<evidence type="ECO:0000256" key="9">
    <source>
        <dbReference type="ARBA" id="ARBA00023180"/>
    </source>
</evidence>
<keyword evidence="3 12" id="KW-0812">Transmembrane</keyword>
<keyword evidence="9" id="KW-0325">Glycoprotein</keyword>
<organism evidence="15 16">
    <name type="scientific">Eptatretus burgeri</name>
    <name type="common">Inshore hagfish</name>
    <dbReference type="NCBI Taxonomy" id="7764"/>
    <lineage>
        <taxon>Eukaryota</taxon>
        <taxon>Metazoa</taxon>
        <taxon>Chordata</taxon>
        <taxon>Craniata</taxon>
        <taxon>Vertebrata</taxon>
        <taxon>Cyclostomata</taxon>
        <taxon>Myxini</taxon>
        <taxon>Myxiniformes</taxon>
        <taxon>Myxinidae</taxon>
        <taxon>Eptatretinae</taxon>
        <taxon>Eptatretus</taxon>
    </lineage>
</organism>
<dbReference type="SUPFAM" id="SSF53822">
    <property type="entry name" value="Periplasmic binding protein-like I"/>
    <property type="match status" value="1"/>
</dbReference>
<keyword evidence="7 12" id="KW-0472">Membrane</keyword>
<dbReference type="InterPro" id="IPR001828">
    <property type="entry name" value="ANF_lig-bd_rcpt"/>
</dbReference>
<dbReference type="Pfam" id="PF07562">
    <property type="entry name" value="NCD3G"/>
    <property type="match status" value="1"/>
</dbReference>
<keyword evidence="4 13" id="KW-0732">Signal</keyword>
<dbReference type="Ensembl" id="ENSEBUT00000002546.1">
    <property type="protein sequence ID" value="ENSEBUP00000002197.1"/>
    <property type="gene ID" value="ENSEBUG00000001649.1"/>
</dbReference>
<feature type="transmembrane region" description="Helical" evidence="12">
    <location>
        <begin position="681"/>
        <end position="701"/>
    </location>
</feature>
<feature type="transmembrane region" description="Helical" evidence="12">
    <location>
        <begin position="560"/>
        <end position="582"/>
    </location>
</feature>
<keyword evidence="2" id="KW-1003">Cell membrane</keyword>
<dbReference type="GeneTree" id="ENSGT01150000286997"/>
<dbReference type="Gene3D" id="2.10.50.30">
    <property type="entry name" value="GPCR, family 3, nine cysteines domain"/>
    <property type="match status" value="1"/>
</dbReference>
<keyword evidence="10" id="KW-0807">Transducer</keyword>
<feature type="compositionally biased region" description="Polar residues" evidence="11">
    <location>
        <begin position="765"/>
        <end position="777"/>
    </location>
</feature>
<evidence type="ECO:0000259" key="14">
    <source>
        <dbReference type="PROSITE" id="PS50259"/>
    </source>
</evidence>
<comment type="subcellular location">
    <subcellularLocation>
        <location evidence="1">Cell membrane</location>
        <topology evidence="1">Multi-pass membrane protein</topology>
    </subcellularLocation>
</comment>
<dbReference type="Gene3D" id="3.40.50.2300">
    <property type="match status" value="4"/>
</dbReference>
<evidence type="ECO:0000313" key="15">
    <source>
        <dbReference type="Ensembl" id="ENSEBUP00000002197.1"/>
    </source>
</evidence>
<protein>
    <recommendedName>
        <fullName evidence="14">G-protein coupled receptors family 3 profile domain-containing protein</fullName>
    </recommendedName>
</protein>
<dbReference type="InterPro" id="IPR017978">
    <property type="entry name" value="GPCR_3_C"/>
</dbReference>
<evidence type="ECO:0000256" key="8">
    <source>
        <dbReference type="ARBA" id="ARBA00023170"/>
    </source>
</evidence>
<sequence>VSHTCLLVLLGLKMCFVTSSDCIFSNDSGKGLRKEGDIILGGLFPVHFGIGEKEESFTSTPALPGCTNFYIGGLQWVMGMVFAVNEINENSSLLPLTTLGYAIYDTCFNMPKTMEASLQFMKIDSLDSKICTHPVIVGTYGSTLAMMMARLFGLYSIPQVSYDSSCKCLSDKSQFPSFVRTLPNTKNQATALAYLVQHFSWLYVGAIAVNDDYGRPAVAQFVEETEKNGVCIAFHEILPQVKDPELLKYNLTGKAWLASDGWIISEGTMGFTFHQGKIEGLEDFFINIRPGNDNVLNPFLNELWEKTFDCTWNTLKSHLNLCTGNENILTVNSPFTEVSQFKSPYTTYLAVYSIAYGLHDLQSCQPGQGPFWNNSCTNISNFQPWQVTQNNGNLMYFDKNGDPPAKYDLLNWQVVDGEAQFIQVGYYDSIPPFKSNFYADYLSTIWFGYCLVPISICSDPCAPGTRKLARVGQPFCCFDCILCNKGEYSNTTNSQDCFRCQKRFGSSSQRDYCIPLPEEFLAFSDPMAVPLFALSVLGIVFTLVIMVTLVCSQKQTNDNIWIYGVLLIGCVCLVFQLLDICWKANECNPLMEIRKFFNQNTVIYLFVTPQLIFDVLWALLGFSHISYNTNDRPGNIILECVDSSIAWSICALAYLVILFIICCSLASKAQCYLPSVGEPRFITFYMYFCILVTVAFIPAYITTQGKFAVATEIFTIILINYGLLVSIFVPKPREREKERERERTREREKERERERTRTREHKGTMSPSTEQSIQKTS</sequence>
<evidence type="ECO:0000256" key="3">
    <source>
        <dbReference type="ARBA" id="ARBA00022692"/>
    </source>
</evidence>
<evidence type="ECO:0000256" key="12">
    <source>
        <dbReference type="SAM" id="Phobius"/>
    </source>
</evidence>
<reference evidence="15" key="2">
    <citation type="submission" date="2025-09" db="UniProtKB">
        <authorList>
            <consortium name="Ensembl"/>
        </authorList>
    </citation>
    <scope>IDENTIFICATION</scope>
</reference>
<dbReference type="InterPro" id="IPR000068">
    <property type="entry name" value="GPCR_3_Ca_sens_rcpt-rel"/>
</dbReference>
<dbReference type="PROSITE" id="PS50259">
    <property type="entry name" value="G_PROTEIN_RECEP_F3_4"/>
    <property type="match status" value="1"/>
</dbReference>
<accession>A0A8C4PWS8</accession>
<evidence type="ECO:0000256" key="1">
    <source>
        <dbReference type="ARBA" id="ARBA00004651"/>
    </source>
</evidence>
<evidence type="ECO:0000256" key="13">
    <source>
        <dbReference type="SAM" id="SignalP"/>
    </source>
</evidence>
<dbReference type="PANTHER" id="PTHR24061:SF422">
    <property type="entry name" value="G-PROTEIN COUPLED RECEPTORS FAMILY 3 PROFILE DOMAIN-CONTAINING PROTEIN"/>
    <property type="match status" value="1"/>
</dbReference>
<dbReference type="AlphaFoldDB" id="A0A8C4PWS8"/>
<dbReference type="GO" id="GO:0005886">
    <property type="term" value="C:plasma membrane"/>
    <property type="evidence" value="ECO:0007669"/>
    <property type="project" value="UniProtKB-SubCell"/>
</dbReference>
<evidence type="ECO:0000256" key="7">
    <source>
        <dbReference type="ARBA" id="ARBA00023136"/>
    </source>
</evidence>
<feature type="transmembrane region" description="Helical" evidence="12">
    <location>
        <begin position="602"/>
        <end position="625"/>
    </location>
</feature>
<evidence type="ECO:0000256" key="6">
    <source>
        <dbReference type="ARBA" id="ARBA00023040"/>
    </source>
</evidence>
<feature type="domain" description="G-protein coupled receptors family 3 profile" evidence="14">
    <location>
        <begin position="599"/>
        <end position="731"/>
    </location>
</feature>
<dbReference type="Pfam" id="PF01094">
    <property type="entry name" value="ANF_receptor"/>
    <property type="match status" value="2"/>
</dbReference>
<dbReference type="OMA" id="ASANTMX"/>
<dbReference type="FunFam" id="2.10.50.30:FF:000003">
    <property type="entry name" value="Vomeronasal 2, receptor 120"/>
    <property type="match status" value="1"/>
</dbReference>
<feature type="transmembrane region" description="Helical" evidence="12">
    <location>
        <begin position="707"/>
        <end position="729"/>
    </location>
</feature>
<dbReference type="Pfam" id="PF00003">
    <property type="entry name" value="7tm_3"/>
    <property type="match status" value="1"/>
</dbReference>
<dbReference type="GO" id="GO:0004930">
    <property type="term" value="F:G protein-coupled receptor activity"/>
    <property type="evidence" value="ECO:0007669"/>
    <property type="project" value="UniProtKB-KW"/>
</dbReference>
<feature type="transmembrane region" description="Helical" evidence="12">
    <location>
        <begin position="645"/>
        <end position="669"/>
    </location>
</feature>
<feature type="region of interest" description="Disordered" evidence="11">
    <location>
        <begin position="733"/>
        <end position="777"/>
    </location>
</feature>
<evidence type="ECO:0000256" key="5">
    <source>
        <dbReference type="ARBA" id="ARBA00022989"/>
    </source>
</evidence>
<evidence type="ECO:0000256" key="10">
    <source>
        <dbReference type="ARBA" id="ARBA00023224"/>
    </source>
</evidence>